<dbReference type="Proteomes" id="UP000247409">
    <property type="component" value="Unassembled WGS sequence"/>
</dbReference>
<feature type="transmembrane region" description="Helical" evidence="1">
    <location>
        <begin position="12"/>
        <end position="33"/>
    </location>
</feature>
<evidence type="ECO:0000313" key="2">
    <source>
        <dbReference type="EMBL" id="PXF42772.1"/>
    </source>
</evidence>
<keyword evidence="3" id="KW-1185">Reference proteome</keyword>
<dbReference type="AlphaFoldDB" id="A0A2V3IL12"/>
<keyword evidence="1" id="KW-0472">Membrane</keyword>
<reference evidence="2 3" key="1">
    <citation type="journal article" date="2018" name="Mol. Biol. Evol.">
        <title>Analysis of the draft genome of the red seaweed Gracilariopsis chorda provides insights into genome size evolution in Rhodophyta.</title>
        <authorList>
            <person name="Lee J."/>
            <person name="Yang E.C."/>
            <person name="Graf L."/>
            <person name="Yang J.H."/>
            <person name="Qiu H."/>
            <person name="Zel Zion U."/>
            <person name="Chan C.X."/>
            <person name="Stephens T.G."/>
            <person name="Weber A.P.M."/>
            <person name="Boo G.H."/>
            <person name="Boo S.M."/>
            <person name="Kim K.M."/>
            <person name="Shin Y."/>
            <person name="Jung M."/>
            <person name="Lee S.J."/>
            <person name="Yim H.S."/>
            <person name="Lee J.H."/>
            <person name="Bhattacharya D."/>
            <person name="Yoon H.S."/>
        </authorList>
    </citation>
    <scope>NUCLEOTIDE SEQUENCE [LARGE SCALE GENOMIC DNA]</scope>
    <source>
        <strain evidence="2 3">SKKU-2015</strain>
        <tissue evidence="2">Whole body</tissue>
    </source>
</reference>
<sequence>MKEFELLARGSAFFVSGPISGALIALLSAHVAAPHRFANYFPHEWLRHVKDGNCRSVLETRSKDGKDVTSTISELPLRTGFRHSALDVAAFVLGEKEEEMIKKSGIRVLKLHDAGPQAGQKVAIGGYRLIGESGSGTEAVIETKLDGAVSEVVQSRVFVNTGNVDSEMGMCGGPVILQDNDTSCCGILEGLVPRIEEGAEVQEMHRRVAGHSVYITARELQMFLHDIETEVARTQNKELTTK</sequence>
<dbReference type="SUPFAM" id="SSF50494">
    <property type="entry name" value="Trypsin-like serine proteases"/>
    <property type="match status" value="1"/>
</dbReference>
<organism evidence="2 3">
    <name type="scientific">Gracilariopsis chorda</name>
    <dbReference type="NCBI Taxonomy" id="448386"/>
    <lineage>
        <taxon>Eukaryota</taxon>
        <taxon>Rhodophyta</taxon>
        <taxon>Florideophyceae</taxon>
        <taxon>Rhodymeniophycidae</taxon>
        <taxon>Gracilariales</taxon>
        <taxon>Gracilariaceae</taxon>
        <taxon>Gracilariopsis</taxon>
    </lineage>
</organism>
<keyword evidence="1" id="KW-0812">Transmembrane</keyword>
<name>A0A2V3IL12_9FLOR</name>
<accession>A0A2V3IL12</accession>
<dbReference type="InterPro" id="IPR009003">
    <property type="entry name" value="Peptidase_S1_PA"/>
</dbReference>
<dbReference type="EMBL" id="NBIV01000150">
    <property type="protein sequence ID" value="PXF42772.1"/>
    <property type="molecule type" value="Genomic_DNA"/>
</dbReference>
<dbReference type="OrthoDB" id="5745at2759"/>
<keyword evidence="1" id="KW-1133">Transmembrane helix</keyword>
<gene>
    <name evidence="2" type="ORF">BWQ96_07479</name>
</gene>
<comment type="caution">
    <text evidence="2">The sequence shown here is derived from an EMBL/GenBank/DDBJ whole genome shotgun (WGS) entry which is preliminary data.</text>
</comment>
<evidence type="ECO:0000256" key="1">
    <source>
        <dbReference type="SAM" id="Phobius"/>
    </source>
</evidence>
<evidence type="ECO:0000313" key="3">
    <source>
        <dbReference type="Proteomes" id="UP000247409"/>
    </source>
</evidence>
<proteinExistence type="predicted"/>
<protein>
    <submittedName>
        <fullName evidence="2">Uncharacterized protein</fullName>
    </submittedName>
</protein>